<dbReference type="AlphaFoldDB" id="A0A7S2UJV6"/>
<gene>
    <name evidence="1" type="ORF">ASEP1449_LOCUS11578</name>
</gene>
<organism evidence="1">
    <name type="scientific">Attheya septentrionalis</name>
    <dbReference type="NCBI Taxonomy" id="420275"/>
    <lineage>
        <taxon>Eukaryota</taxon>
        <taxon>Sar</taxon>
        <taxon>Stramenopiles</taxon>
        <taxon>Ochrophyta</taxon>
        <taxon>Bacillariophyta</taxon>
        <taxon>Coscinodiscophyceae</taxon>
        <taxon>Chaetocerotophycidae</taxon>
        <taxon>Chaetocerotales</taxon>
        <taxon>Attheyaceae</taxon>
        <taxon>Attheya</taxon>
    </lineage>
</organism>
<dbReference type="EMBL" id="HBHQ01017305">
    <property type="protein sequence ID" value="CAD9819745.1"/>
    <property type="molecule type" value="Transcribed_RNA"/>
</dbReference>
<accession>A0A7S2UJV6</accession>
<sequence length="177" mass="19936">MYEMGHHMMINNLTELQEGAPSYCGKSQRDVPPSKFKASEPMLVPYSNSRKYQLSSSMSLGASSVDGMENMYDLITWQMYFRIMSARKQASLARVLAGEAEQTTPERVFSHVDVNEPQDQATSPIAFQAIPSKSRNINNHRHAQYTHVPPPLVSDTTSEEDLFGDSYHEGEVFTLDI</sequence>
<reference evidence="1" key="1">
    <citation type="submission" date="2021-01" db="EMBL/GenBank/DDBJ databases">
        <authorList>
            <person name="Corre E."/>
            <person name="Pelletier E."/>
            <person name="Niang G."/>
            <person name="Scheremetjew M."/>
            <person name="Finn R."/>
            <person name="Kale V."/>
            <person name="Holt S."/>
            <person name="Cochrane G."/>
            <person name="Meng A."/>
            <person name="Brown T."/>
            <person name="Cohen L."/>
        </authorList>
    </citation>
    <scope>NUCLEOTIDE SEQUENCE</scope>
    <source>
        <strain evidence="1">CCMP2084</strain>
    </source>
</reference>
<proteinExistence type="predicted"/>
<name>A0A7S2UJV6_9STRA</name>
<protein>
    <submittedName>
        <fullName evidence="1">Uncharacterized protein</fullName>
    </submittedName>
</protein>
<evidence type="ECO:0000313" key="1">
    <source>
        <dbReference type="EMBL" id="CAD9819745.1"/>
    </source>
</evidence>